<organism evidence="1 2">
    <name type="scientific">Litchfieldella qijiaojingensis</name>
    <dbReference type="NCBI Taxonomy" id="980347"/>
    <lineage>
        <taxon>Bacteria</taxon>
        <taxon>Pseudomonadati</taxon>
        <taxon>Pseudomonadota</taxon>
        <taxon>Gammaproteobacteria</taxon>
        <taxon>Oceanospirillales</taxon>
        <taxon>Halomonadaceae</taxon>
        <taxon>Litchfieldella</taxon>
    </lineage>
</organism>
<evidence type="ECO:0000313" key="1">
    <source>
        <dbReference type="EMBL" id="GGY00533.1"/>
    </source>
</evidence>
<gene>
    <name evidence="1" type="ORF">GCM10007160_30400</name>
</gene>
<name>A0ABQ2YZN6_9GAMM</name>
<evidence type="ECO:0000313" key="2">
    <source>
        <dbReference type="Proteomes" id="UP000653056"/>
    </source>
</evidence>
<dbReference type="EMBL" id="BMXS01000016">
    <property type="protein sequence ID" value="GGY00533.1"/>
    <property type="molecule type" value="Genomic_DNA"/>
</dbReference>
<keyword evidence="2" id="KW-1185">Reference proteome</keyword>
<dbReference type="RefSeq" id="WP_189470666.1">
    <property type="nucleotide sequence ID" value="NZ_BMXS01000016.1"/>
</dbReference>
<comment type="caution">
    <text evidence="1">The sequence shown here is derived from an EMBL/GenBank/DDBJ whole genome shotgun (WGS) entry which is preliminary data.</text>
</comment>
<sequence>MKMNDARQQFDAWDSRERYVFTHRDLHKLFPQDSPKTLQEGINRLRRQGLLESATRGVYVYKQSRHRDAYLLERIASAMRRGEYNYVSLESALSEYGVISQIPVDRLTVMTTGRKGVYRTPYGTIEFTHTSRSLGDLLSRMRDIGRPLRFATLEAAWADLKRVGRNTHLVDMEALNED</sequence>
<dbReference type="NCBIfam" id="NF047376">
    <property type="entry name" value="TAA_AbiEi"/>
    <property type="match status" value="1"/>
</dbReference>
<reference evidence="2" key="1">
    <citation type="journal article" date="2019" name="Int. J. Syst. Evol. Microbiol.">
        <title>The Global Catalogue of Microorganisms (GCM) 10K type strain sequencing project: providing services to taxonomists for standard genome sequencing and annotation.</title>
        <authorList>
            <consortium name="The Broad Institute Genomics Platform"/>
            <consortium name="The Broad Institute Genome Sequencing Center for Infectious Disease"/>
            <person name="Wu L."/>
            <person name="Ma J."/>
        </authorList>
    </citation>
    <scope>NUCLEOTIDE SEQUENCE [LARGE SCALE GENOMIC DNA]</scope>
    <source>
        <strain evidence="2">KCTC 22228</strain>
    </source>
</reference>
<accession>A0ABQ2YZN6</accession>
<proteinExistence type="predicted"/>
<dbReference type="Proteomes" id="UP000653056">
    <property type="component" value="Unassembled WGS sequence"/>
</dbReference>
<protein>
    <recommendedName>
        <fullName evidence="3">Transcriptional regulator, AbiEi antitoxin, Type IV TA system</fullName>
    </recommendedName>
</protein>
<evidence type="ECO:0008006" key="3">
    <source>
        <dbReference type="Google" id="ProtNLM"/>
    </source>
</evidence>
<dbReference type="InterPro" id="IPR059220">
    <property type="entry name" value="AbiEi"/>
</dbReference>